<proteinExistence type="predicted"/>
<name>A0A382CP17_9ZZZZ</name>
<organism evidence="1">
    <name type="scientific">marine metagenome</name>
    <dbReference type="NCBI Taxonomy" id="408172"/>
    <lineage>
        <taxon>unclassified sequences</taxon>
        <taxon>metagenomes</taxon>
        <taxon>ecological metagenomes</taxon>
    </lineage>
</organism>
<gene>
    <name evidence="1" type="ORF">METZ01_LOCUS180408</name>
</gene>
<dbReference type="PANTHER" id="PTHR12910:SF2">
    <property type="entry name" value="NADH DEHYDROGENASE [UBIQUINONE] 1 ALPHA SUBCOMPLEX SUBUNIT 12"/>
    <property type="match status" value="1"/>
</dbReference>
<dbReference type="AlphaFoldDB" id="A0A382CP17"/>
<accession>A0A382CP17</accession>
<protein>
    <recommendedName>
        <fullName evidence="2">NADH:ubiquinone oxidoreductase subunit NDUFA12</fullName>
    </recommendedName>
</protein>
<dbReference type="GO" id="GO:0006979">
    <property type="term" value="P:response to oxidative stress"/>
    <property type="evidence" value="ECO:0007669"/>
    <property type="project" value="TreeGrafter"/>
</dbReference>
<dbReference type="GO" id="GO:0045271">
    <property type="term" value="C:respiratory chain complex I"/>
    <property type="evidence" value="ECO:0007669"/>
    <property type="project" value="InterPro"/>
</dbReference>
<evidence type="ECO:0000313" key="1">
    <source>
        <dbReference type="EMBL" id="SVB27554.1"/>
    </source>
</evidence>
<evidence type="ECO:0008006" key="2">
    <source>
        <dbReference type="Google" id="ProtNLM"/>
    </source>
</evidence>
<dbReference type="InterPro" id="IPR007763">
    <property type="entry name" value="NDUFA12"/>
</dbReference>
<dbReference type="PANTHER" id="PTHR12910">
    <property type="entry name" value="NADH-UBIQUINONE OXIDOREDUCTASE SUBUNIT B17.2"/>
    <property type="match status" value="1"/>
</dbReference>
<sequence>MSFGTFLYTWLYGNFVGEDDQQSKYYCNSKKFDDLEAKRWVIFKNEIESTKVPPHWHAWLHKSIDVPPLNYTHKYPWQKDHKKNMTGTDQAYYPDSHPLSKSYSNDAIKSEYDSWSP</sequence>
<dbReference type="EMBL" id="UINC01035327">
    <property type="protein sequence ID" value="SVB27554.1"/>
    <property type="molecule type" value="Genomic_DNA"/>
</dbReference>
<dbReference type="Pfam" id="PF05071">
    <property type="entry name" value="NDUFA12"/>
    <property type="match status" value="1"/>
</dbReference>
<reference evidence="1" key="1">
    <citation type="submission" date="2018-05" db="EMBL/GenBank/DDBJ databases">
        <authorList>
            <person name="Lanie J.A."/>
            <person name="Ng W.-L."/>
            <person name="Kazmierczak K.M."/>
            <person name="Andrzejewski T.M."/>
            <person name="Davidsen T.M."/>
            <person name="Wayne K.J."/>
            <person name="Tettelin H."/>
            <person name="Glass J.I."/>
            <person name="Rusch D."/>
            <person name="Podicherti R."/>
            <person name="Tsui H.-C.T."/>
            <person name="Winkler M.E."/>
        </authorList>
    </citation>
    <scope>NUCLEOTIDE SEQUENCE</scope>
</reference>